<accession>A0A378TAY8</accession>
<evidence type="ECO:0000313" key="2">
    <source>
        <dbReference type="Proteomes" id="UP000254978"/>
    </source>
</evidence>
<evidence type="ECO:0000313" key="1">
    <source>
        <dbReference type="EMBL" id="STZ57634.1"/>
    </source>
</evidence>
<dbReference type="Proteomes" id="UP000254978">
    <property type="component" value="Unassembled WGS sequence"/>
</dbReference>
<dbReference type="AlphaFoldDB" id="A0A378TAY8"/>
<sequence length="425" mass="47091">MPEDEDELTEAPPTLLQQDHLALGERKWTSGEPLPPRRYVEAFIAALLQSEHLNLLVGSGLTTGLAAAAKVQLKADLAAKITTGDAELDLMLEAAAGLSARASGRGDQPNVEDRLRVALQAYAGLAVVRDQRESLLRQTIDNVLHSVRDSVAAVESGLRDQSLAGNDGAKAVDLLTSFLGTFVGRVPTRDRLQVFTTNYDRVIEWGADKAGFRVLDRFVGSLEPLFRSSRLEIDYHYSPPGSHKEPRHLDGVFRLTKLHGSLDWRWNQQERQVIRIPSMFGIAPALDANELLIYPNAAKDIETSLYPYADLFRDFSSAACRPNATVVTYGYSFGDDHINRILRDMLTIPSAHLLIIAYSDDGERITRFAEPYRRSGQVSLMMGPSFADIGRLTEEWLPWPGTAHLNGLKRTPGDALDEDEDDSRD</sequence>
<dbReference type="EMBL" id="UGQT01000001">
    <property type="protein sequence ID" value="STZ57634.1"/>
    <property type="molecule type" value="Genomic_DNA"/>
</dbReference>
<keyword evidence="2" id="KW-1185">Reference proteome</keyword>
<dbReference type="RefSeq" id="WP_115277796.1">
    <property type="nucleotide sequence ID" value="NZ_AP022600.1"/>
</dbReference>
<dbReference type="Pfam" id="PF13289">
    <property type="entry name" value="SIR2_2"/>
    <property type="match status" value="1"/>
</dbReference>
<protein>
    <submittedName>
        <fullName evidence="1">Uncharacterized protein</fullName>
    </submittedName>
</protein>
<organism evidence="1 2">
    <name type="scientific">Mycolicibacterium tokaiense</name>
    <dbReference type="NCBI Taxonomy" id="39695"/>
    <lineage>
        <taxon>Bacteria</taxon>
        <taxon>Bacillati</taxon>
        <taxon>Actinomycetota</taxon>
        <taxon>Actinomycetes</taxon>
        <taxon>Mycobacteriales</taxon>
        <taxon>Mycobacteriaceae</taxon>
        <taxon>Mycolicibacterium</taxon>
    </lineage>
</organism>
<reference evidence="1 2" key="1">
    <citation type="submission" date="2018-06" db="EMBL/GenBank/DDBJ databases">
        <authorList>
            <consortium name="Pathogen Informatics"/>
            <person name="Doyle S."/>
        </authorList>
    </citation>
    <scope>NUCLEOTIDE SEQUENCE [LARGE SCALE GENOMIC DNA]</scope>
    <source>
        <strain evidence="1 2">NCTC10821</strain>
    </source>
</reference>
<name>A0A378TAY8_9MYCO</name>
<proteinExistence type="predicted"/>
<gene>
    <name evidence="1" type="ORF">NCTC10821_01137</name>
</gene>
<dbReference type="OrthoDB" id="9808492at2"/>